<dbReference type="Pfam" id="PF13516">
    <property type="entry name" value="LRR_6"/>
    <property type="match status" value="1"/>
</dbReference>
<evidence type="ECO:0000313" key="3">
    <source>
        <dbReference type="EMBL" id="ORY51424.1"/>
    </source>
</evidence>
<feature type="compositionally biased region" description="Polar residues" evidence="1">
    <location>
        <begin position="135"/>
        <end position="146"/>
    </location>
</feature>
<dbReference type="SUPFAM" id="SSF52047">
    <property type="entry name" value="RNI-like"/>
    <property type="match status" value="1"/>
</dbReference>
<dbReference type="InterPro" id="IPR001810">
    <property type="entry name" value="F-box_dom"/>
</dbReference>
<dbReference type="InterPro" id="IPR057207">
    <property type="entry name" value="FBXL15_LRR"/>
</dbReference>
<dbReference type="InterPro" id="IPR036047">
    <property type="entry name" value="F-box-like_dom_sf"/>
</dbReference>
<dbReference type="GO" id="GO:0031146">
    <property type="term" value="P:SCF-dependent proteasomal ubiquitin-dependent protein catabolic process"/>
    <property type="evidence" value="ECO:0007669"/>
    <property type="project" value="TreeGrafter"/>
</dbReference>
<dbReference type="Gene3D" id="1.25.40.10">
    <property type="entry name" value="Tetratricopeptide repeat domain"/>
    <property type="match status" value="1"/>
</dbReference>
<dbReference type="InterPro" id="IPR032675">
    <property type="entry name" value="LRR_dom_sf"/>
</dbReference>
<dbReference type="OrthoDB" id="2110601at2759"/>
<evidence type="ECO:0000313" key="4">
    <source>
        <dbReference type="Proteomes" id="UP000193642"/>
    </source>
</evidence>
<feature type="region of interest" description="Disordered" evidence="1">
    <location>
        <begin position="128"/>
        <end position="162"/>
    </location>
</feature>
<reference evidence="3 4" key="1">
    <citation type="submission" date="2016-07" db="EMBL/GenBank/DDBJ databases">
        <title>Pervasive Adenine N6-methylation of Active Genes in Fungi.</title>
        <authorList>
            <consortium name="DOE Joint Genome Institute"/>
            <person name="Mondo S.J."/>
            <person name="Dannebaum R.O."/>
            <person name="Kuo R.C."/>
            <person name="Labutti K."/>
            <person name="Haridas S."/>
            <person name="Kuo A."/>
            <person name="Salamov A."/>
            <person name="Ahrendt S.R."/>
            <person name="Lipzen A."/>
            <person name="Sullivan W."/>
            <person name="Andreopoulos W.B."/>
            <person name="Clum A."/>
            <person name="Lindquist E."/>
            <person name="Daum C."/>
            <person name="Ramamoorthy G.K."/>
            <person name="Gryganskyi A."/>
            <person name="Culley D."/>
            <person name="Magnuson J.K."/>
            <person name="James T.Y."/>
            <person name="O'Malley M.A."/>
            <person name="Stajich J.E."/>
            <person name="Spatafora J.W."/>
            <person name="Visel A."/>
            <person name="Grigoriev I.V."/>
        </authorList>
    </citation>
    <scope>NUCLEOTIDE SEQUENCE [LARGE SCALE GENOMIC DNA]</scope>
    <source>
        <strain evidence="3 4">JEL800</strain>
    </source>
</reference>
<sequence length="630" mass="67935">MAAERDIAAATLALENGDGTRAATLLTKAIAVAPSAALFDLRAAVFAKLGNTDAALRDANSVVQLDPHSSVGYLRAARIFRKKGLNDAAFKICRIGVSKIRSNDPDRKALEAVYLDVAGKLGISLKRQKKENAAPSGQKQPLSKPQNGGDPGGAPTETEVIPLPPPLPTIIHNFGSHSIPFEIIQAIFELLPLKEITKCLRLSSSIRAMLSNNKFLWRDLDLSKYSHKVTDTTITSLMLRGRDQIRTIVLKDCSKVTKAGIRAVSNSKSKLSCFEFTFNRKVASELLVAAVRAYSGESIRRVNLSGTGISDEGIGLLLDKCSGLEELSLSECPSLTDASLNTTLRLVLSHKQQQLQSDEPTAVSIPLYSLKSLDVSNNPNLSDKLGGNVARCFSSLTTIVLDKLPLMTNRTLEALALHCKQMESVSATGITFNYIQGGEGGNTWNTSMLLMAKECKNLKAIRIGSCKFVEDAGLDALTALCHNLEVLEFPKSANITDRSLARIGTRCKLLTHLTVSMCPNLTDTGIINFLQRQTELNKLTNLDISANPRITDKTMEALCVYGKGLVELNMSGCGLTGASILQFAKMKSEVGKAGGKKLAVWNLDRCSGVGNETVVTVRGLLPRARITANL</sequence>
<dbReference type="InterPro" id="IPR011990">
    <property type="entry name" value="TPR-like_helical_dom_sf"/>
</dbReference>
<gene>
    <name evidence="3" type="ORF">BCR33DRAFT_846224</name>
</gene>
<accession>A0A1Y2CX60</accession>
<organism evidence="3 4">
    <name type="scientific">Rhizoclosmatium globosum</name>
    <dbReference type="NCBI Taxonomy" id="329046"/>
    <lineage>
        <taxon>Eukaryota</taxon>
        <taxon>Fungi</taxon>
        <taxon>Fungi incertae sedis</taxon>
        <taxon>Chytridiomycota</taxon>
        <taxon>Chytridiomycota incertae sedis</taxon>
        <taxon>Chytridiomycetes</taxon>
        <taxon>Chytridiales</taxon>
        <taxon>Chytriomycetaceae</taxon>
        <taxon>Rhizoclosmatium</taxon>
    </lineage>
</organism>
<dbReference type="SUPFAM" id="SSF48452">
    <property type="entry name" value="TPR-like"/>
    <property type="match status" value="1"/>
</dbReference>
<protein>
    <submittedName>
        <fullName evidence="3">RNI-like protein</fullName>
    </submittedName>
</protein>
<dbReference type="InterPro" id="IPR006553">
    <property type="entry name" value="Leu-rich_rpt_Cys-con_subtyp"/>
</dbReference>
<dbReference type="Pfam" id="PF25372">
    <property type="entry name" value="DUF7885"/>
    <property type="match status" value="1"/>
</dbReference>
<dbReference type="EMBL" id="MCGO01000005">
    <property type="protein sequence ID" value="ORY51424.1"/>
    <property type="molecule type" value="Genomic_DNA"/>
</dbReference>
<dbReference type="SUPFAM" id="SSF81383">
    <property type="entry name" value="F-box domain"/>
    <property type="match status" value="1"/>
</dbReference>
<proteinExistence type="predicted"/>
<dbReference type="Proteomes" id="UP000193642">
    <property type="component" value="Unassembled WGS sequence"/>
</dbReference>
<evidence type="ECO:0000259" key="2">
    <source>
        <dbReference type="PROSITE" id="PS50181"/>
    </source>
</evidence>
<dbReference type="Pfam" id="PF12937">
    <property type="entry name" value="F-box-like"/>
    <property type="match status" value="1"/>
</dbReference>
<dbReference type="PANTHER" id="PTHR13318:SF190">
    <property type="entry name" value="PARTNER OF PAIRED, ISOFORM B"/>
    <property type="match status" value="1"/>
</dbReference>
<dbReference type="AlphaFoldDB" id="A0A1Y2CX60"/>
<dbReference type="SMART" id="SM00367">
    <property type="entry name" value="LRR_CC"/>
    <property type="match status" value="10"/>
</dbReference>
<dbReference type="Gene3D" id="3.80.10.10">
    <property type="entry name" value="Ribonuclease Inhibitor"/>
    <property type="match status" value="2"/>
</dbReference>
<name>A0A1Y2CX60_9FUNG</name>
<dbReference type="GO" id="GO:0019005">
    <property type="term" value="C:SCF ubiquitin ligase complex"/>
    <property type="evidence" value="ECO:0007669"/>
    <property type="project" value="TreeGrafter"/>
</dbReference>
<dbReference type="PANTHER" id="PTHR13318">
    <property type="entry name" value="PARTNER OF PAIRED, ISOFORM B-RELATED"/>
    <property type="match status" value="1"/>
</dbReference>
<comment type="caution">
    <text evidence="3">The sequence shown here is derived from an EMBL/GenBank/DDBJ whole genome shotgun (WGS) entry which is preliminary data.</text>
</comment>
<evidence type="ECO:0000256" key="1">
    <source>
        <dbReference type="SAM" id="MobiDB-lite"/>
    </source>
</evidence>
<dbReference type="InterPro" id="IPR001611">
    <property type="entry name" value="Leu-rich_rpt"/>
</dbReference>
<feature type="domain" description="F-box" evidence="2">
    <location>
        <begin position="173"/>
        <end position="220"/>
    </location>
</feature>
<dbReference type="PROSITE" id="PS50181">
    <property type="entry name" value="FBOX"/>
    <property type="match status" value="1"/>
</dbReference>
<keyword evidence="4" id="KW-1185">Reference proteome</keyword>
<dbReference type="STRING" id="329046.A0A1Y2CX60"/>